<comment type="pathway">
    <text evidence="2 11">Carbohydrate biosynthesis; gluconeogenesis.</text>
</comment>
<dbReference type="InterPro" id="IPR004643">
    <property type="entry name" value="Fe-S_L-Ser_bsu"/>
</dbReference>
<dbReference type="InterPro" id="IPR029009">
    <property type="entry name" value="ASB_dom_sf"/>
</dbReference>
<dbReference type="CDD" id="cd04903">
    <property type="entry name" value="ACT_LSD"/>
    <property type="match status" value="1"/>
</dbReference>
<dbReference type="RefSeq" id="WP_227020308.1">
    <property type="nucleotide sequence ID" value="NZ_JAGSND010000022.1"/>
</dbReference>
<comment type="caution">
    <text evidence="14">The sequence shown here is derived from an EMBL/GenBank/DDBJ whole genome shotgun (WGS) entry which is preliminary data.</text>
</comment>
<dbReference type="Gene3D" id="3.30.1330.90">
    <property type="entry name" value="D-3-phosphoglycerate dehydrogenase, domain 3"/>
    <property type="match status" value="1"/>
</dbReference>
<dbReference type="Proteomes" id="UP000675664">
    <property type="component" value="Unassembled WGS sequence"/>
</dbReference>
<evidence type="ECO:0000256" key="1">
    <source>
        <dbReference type="ARBA" id="ARBA00001966"/>
    </source>
</evidence>
<name>A0A8J7W3G6_9FIRM</name>
<keyword evidence="8 11" id="KW-0411">Iron-sulfur</keyword>
<evidence type="ECO:0000256" key="5">
    <source>
        <dbReference type="ARBA" id="ARBA00022485"/>
    </source>
</evidence>
<dbReference type="PANTHER" id="PTHR30182:SF12">
    <property type="entry name" value="L-SERINE DEHYDRATASE, BETA CHAIN-RELATED"/>
    <property type="match status" value="1"/>
</dbReference>
<protein>
    <recommendedName>
        <fullName evidence="11">L-serine deaminase</fullName>
    </recommendedName>
</protein>
<keyword evidence="6 11" id="KW-0479">Metal-binding</keyword>
<dbReference type="GO" id="GO:0006094">
    <property type="term" value="P:gluconeogenesis"/>
    <property type="evidence" value="ECO:0007669"/>
    <property type="project" value="UniProtKB-UniRule"/>
</dbReference>
<dbReference type="GO" id="GO:0046872">
    <property type="term" value="F:metal ion binding"/>
    <property type="evidence" value="ECO:0007669"/>
    <property type="project" value="UniProtKB-UniRule"/>
</dbReference>
<dbReference type="SUPFAM" id="SSF143548">
    <property type="entry name" value="Serine metabolism enzymes domain"/>
    <property type="match status" value="1"/>
</dbReference>
<keyword evidence="7 11" id="KW-0408">Iron</keyword>
<evidence type="ECO:0000256" key="9">
    <source>
        <dbReference type="ARBA" id="ARBA00023239"/>
    </source>
</evidence>
<dbReference type="EMBL" id="JAGSND010000022">
    <property type="protein sequence ID" value="MBR0600194.1"/>
    <property type="molecule type" value="Genomic_DNA"/>
</dbReference>
<evidence type="ECO:0000259" key="13">
    <source>
        <dbReference type="PROSITE" id="PS51671"/>
    </source>
</evidence>
<evidence type="ECO:0000256" key="8">
    <source>
        <dbReference type="ARBA" id="ARBA00023014"/>
    </source>
</evidence>
<dbReference type="PIRSF" id="PIRSF036692">
    <property type="entry name" value="SDH_B"/>
    <property type="match status" value="1"/>
</dbReference>
<feature type="domain" description="ACT" evidence="13">
    <location>
        <begin position="150"/>
        <end position="222"/>
    </location>
</feature>
<evidence type="ECO:0000256" key="10">
    <source>
        <dbReference type="ARBA" id="ARBA00049406"/>
    </source>
</evidence>
<comment type="catalytic activity">
    <reaction evidence="10 11 12">
        <text>L-serine = pyruvate + NH4(+)</text>
        <dbReference type="Rhea" id="RHEA:19169"/>
        <dbReference type="ChEBI" id="CHEBI:15361"/>
        <dbReference type="ChEBI" id="CHEBI:28938"/>
        <dbReference type="ChEBI" id="CHEBI:33384"/>
        <dbReference type="EC" id="4.3.1.17"/>
    </reaction>
</comment>
<dbReference type="InterPro" id="IPR045865">
    <property type="entry name" value="ACT-like_dom_sf"/>
</dbReference>
<reference evidence="14" key="1">
    <citation type="submission" date="2021-04" db="EMBL/GenBank/DDBJ databases">
        <title>Sinoanaerobacter chloroacetimidivorans sp. nov., an obligate anaerobic bacterium isolated from anaerobic sludge.</title>
        <authorList>
            <person name="Bao Y."/>
        </authorList>
    </citation>
    <scope>NUCLEOTIDE SEQUENCE</scope>
    <source>
        <strain evidence="14">BAD-6</strain>
    </source>
</reference>
<evidence type="ECO:0000256" key="2">
    <source>
        <dbReference type="ARBA" id="ARBA00004742"/>
    </source>
</evidence>
<dbReference type="InterPro" id="IPR005131">
    <property type="entry name" value="Ser_deHydtase_bsu"/>
</dbReference>
<evidence type="ECO:0000256" key="7">
    <source>
        <dbReference type="ARBA" id="ARBA00023004"/>
    </source>
</evidence>
<evidence type="ECO:0000256" key="6">
    <source>
        <dbReference type="ARBA" id="ARBA00022723"/>
    </source>
</evidence>
<dbReference type="AlphaFoldDB" id="A0A8J7W3G6"/>
<evidence type="ECO:0000256" key="3">
    <source>
        <dbReference type="ARBA" id="ARBA00008636"/>
    </source>
</evidence>
<dbReference type="FunFam" id="3.30.70.260:FF:000008">
    <property type="entry name" value="D-3-phosphoglycerate dehydrogenase, chloroplastic"/>
    <property type="match status" value="1"/>
</dbReference>
<dbReference type="PANTHER" id="PTHR30182">
    <property type="entry name" value="L-SERINE DEHYDRATASE"/>
    <property type="match status" value="1"/>
</dbReference>
<proteinExistence type="inferred from homology"/>
<dbReference type="GO" id="GO:0003941">
    <property type="term" value="F:L-serine ammonia-lyase activity"/>
    <property type="evidence" value="ECO:0007669"/>
    <property type="project" value="UniProtKB-UniRule"/>
</dbReference>
<dbReference type="NCBIfam" id="TIGR00719">
    <property type="entry name" value="sda_beta"/>
    <property type="match status" value="1"/>
</dbReference>
<accession>A0A8J7W3G6</accession>
<keyword evidence="5 11" id="KW-0004">4Fe-4S</keyword>
<gene>
    <name evidence="14" type="primary">sdaAB</name>
    <name evidence="14" type="ORF">KCX82_20115</name>
</gene>
<evidence type="ECO:0000313" key="15">
    <source>
        <dbReference type="Proteomes" id="UP000675664"/>
    </source>
</evidence>
<dbReference type="SUPFAM" id="SSF55021">
    <property type="entry name" value="ACT-like"/>
    <property type="match status" value="1"/>
</dbReference>
<evidence type="ECO:0000313" key="14">
    <source>
        <dbReference type="EMBL" id="MBR0600194.1"/>
    </source>
</evidence>
<comment type="similarity">
    <text evidence="3 11 12">Belongs to the iron-sulfur dependent L-serine dehydratase family.</text>
</comment>
<evidence type="ECO:0000256" key="11">
    <source>
        <dbReference type="PIRNR" id="PIRNR036692"/>
    </source>
</evidence>
<keyword evidence="4 11" id="KW-0312">Gluconeogenesis</keyword>
<dbReference type="InterPro" id="IPR002912">
    <property type="entry name" value="ACT_dom"/>
</dbReference>
<organism evidence="14 15">
    <name type="scientific">Sinanaerobacter chloroacetimidivorans</name>
    <dbReference type="NCBI Taxonomy" id="2818044"/>
    <lineage>
        <taxon>Bacteria</taxon>
        <taxon>Bacillati</taxon>
        <taxon>Bacillota</taxon>
        <taxon>Clostridia</taxon>
        <taxon>Peptostreptococcales</taxon>
        <taxon>Anaerovoracaceae</taxon>
        <taxon>Sinanaerobacter</taxon>
    </lineage>
</organism>
<dbReference type="PROSITE" id="PS51671">
    <property type="entry name" value="ACT"/>
    <property type="match status" value="1"/>
</dbReference>
<evidence type="ECO:0000256" key="12">
    <source>
        <dbReference type="RuleBase" id="RU366059"/>
    </source>
</evidence>
<sequence length="222" mass="24105">MKDISVFDIIGPNMIGPSSSHTAGALRIALLAGKMVKGGIVNVKFILYGSFAETYKGHGTDRALLAGIMGFNTEDYRIKNSFSIAEDRNLIYSFEVNKTNKDVHPNTVDIVITNDSGKTTTVRGESIGGGNILIKKVNGVEISLSGDYNTIVVKQQDTPGVAAHITKILSDHHINIAFMSIYREAKGEFAYTIIEVDEKVSQDVVAELESNSHIESAMLIEV</sequence>
<dbReference type="Gene3D" id="3.30.70.260">
    <property type="match status" value="1"/>
</dbReference>
<dbReference type="InterPro" id="IPR051318">
    <property type="entry name" value="Fe-S_L-Ser"/>
</dbReference>
<dbReference type="UniPathway" id="UPA00138"/>
<evidence type="ECO:0000256" key="4">
    <source>
        <dbReference type="ARBA" id="ARBA00022432"/>
    </source>
</evidence>
<keyword evidence="9 11" id="KW-0456">Lyase</keyword>
<dbReference type="Pfam" id="PF01842">
    <property type="entry name" value="ACT"/>
    <property type="match status" value="1"/>
</dbReference>
<dbReference type="GO" id="GO:0051539">
    <property type="term" value="F:4 iron, 4 sulfur cluster binding"/>
    <property type="evidence" value="ECO:0007669"/>
    <property type="project" value="UniProtKB-UniRule"/>
</dbReference>
<reference evidence="14" key="2">
    <citation type="submission" date="2021-04" db="EMBL/GenBank/DDBJ databases">
        <authorList>
            <person name="Liu J."/>
        </authorList>
    </citation>
    <scope>NUCLEOTIDE SEQUENCE</scope>
    <source>
        <strain evidence="14">BAD-6</strain>
    </source>
</reference>
<keyword evidence="15" id="KW-1185">Reference proteome</keyword>
<dbReference type="Pfam" id="PF03315">
    <property type="entry name" value="SDH_beta"/>
    <property type="match status" value="1"/>
</dbReference>
<comment type="cofactor">
    <cofactor evidence="1 12">
        <name>[4Fe-4S] cluster</name>
        <dbReference type="ChEBI" id="CHEBI:49883"/>
    </cofactor>
</comment>